<dbReference type="Proteomes" id="UP001232750">
    <property type="component" value="Unassembled WGS sequence"/>
</dbReference>
<keyword evidence="4" id="KW-0482">Metalloprotease</keyword>
<feature type="transmembrane region" description="Helical" evidence="2">
    <location>
        <begin position="325"/>
        <end position="348"/>
    </location>
</feature>
<dbReference type="PANTHER" id="PTHR36435">
    <property type="entry name" value="SLR1288 PROTEIN"/>
    <property type="match status" value="1"/>
</dbReference>
<keyword evidence="4" id="KW-0645">Protease</keyword>
<dbReference type="InterPro" id="IPR003675">
    <property type="entry name" value="Rce1/LyrA-like_dom"/>
</dbReference>
<feature type="region of interest" description="Disordered" evidence="1">
    <location>
        <begin position="70"/>
        <end position="115"/>
    </location>
</feature>
<feature type="transmembrane region" description="Helical" evidence="2">
    <location>
        <begin position="190"/>
        <end position="211"/>
    </location>
</feature>
<feature type="transmembrane region" description="Helical" evidence="2">
    <location>
        <begin position="7"/>
        <end position="24"/>
    </location>
</feature>
<dbReference type="RefSeq" id="WP_283831299.1">
    <property type="nucleotide sequence ID" value="NZ_JASJEU010000007.1"/>
</dbReference>
<evidence type="ECO:0000256" key="2">
    <source>
        <dbReference type="SAM" id="Phobius"/>
    </source>
</evidence>
<gene>
    <name evidence="4" type="ORF">QNJ86_03995</name>
</gene>
<dbReference type="InterPro" id="IPR052710">
    <property type="entry name" value="CAAX_protease"/>
</dbReference>
<dbReference type="Pfam" id="PF02517">
    <property type="entry name" value="Rce1-like"/>
    <property type="match status" value="1"/>
</dbReference>
<feature type="transmembrane region" description="Helical" evidence="2">
    <location>
        <begin position="127"/>
        <end position="148"/>
    </location>
</feature>
<feature type="compositionally biased region" description="Basic and acidic residues" evidence="1">
    <location>
        <begin position="84"/>
        <end position="115"/>
    </location>
</feature>
<sequence length="357" mass="37307">MRARHPLAYVLVTSVLAITCYNVVPGETLIAMIIQTTAAATCVVALVALGDPKIIIFRINNYLTNQSSHNQKVSNEKLSNQNPRNEKTNIENTSDKKTSDEKSRNEKPSYGKDNGERVCRGRTGVTVIWVILIASGCGMAALFTEAAYEGWALTSASNLLNAGAAAASSPSTPSVASLFSSVFANACSHLASLGGFLLLCVATGIFEEALFRGVMFKGLASALRLNGTNQSLLGAALASSVVFGVLHISGGAPFSGSELVLPQLFAKTIQATLFGLIMAGLFVQWGSIWSVAALHAAFNALSEAPLFLLTGQVPLTYATGDPVDLIILAASAALLAPLAIHSAARLAASDHTSLSRI</sequence>
<keyword evidence="2" id="KW-1133">Transmembrane helix</keyword>
<evidence type="ECO:0000259" key="3">
    <source>
        <dbReference type="Pfam" id="PF02517"/>
    </source>
</evidence>
<dbReference type="EC" id="3.4.-.-" evidence="4"/>
<evidence type="ECO:0000313" key="4">
    <source>
        <dbReference type="EMBL" id="MDJ1649954.1"/>
    </source>
</evidence>
<feature type="transmembrane region" description="Helical" evidence="2">
    <location>
        <begin position="232"/>
        <end position="252"/>
    </location>
</feature>
<comment type="caution">
    <text evidence="4">The sequence shown here is derived from an EMBL/GenBank/DDBJ whole genome shotgun (WGS) entry which is preliminary data.</text>
</comment>
<dbReference type="EMBL" id="JASJEU010000007">
    <property type="protein sequence ID" value="MDJ1649954.1"/>
    <property type="molecule type" value="Genomic_DNA"/>
</dbReference>
<feature type="transmembrane region" description="Helical" evidence="2">
    <location>
        <begin position="292"/>
        <end position="313"/>
    </location>
</feature>
<accession>A0ABT7DKA4</accession>
<feature type="transmembrane region" description="Helical" evidence="2">
    <location>
        <begin position="264"/>
        <end position="285"/>
    </location>
</feature>
<dbReference type="GO" id="GO:0008237">
    <property type="term" value="F:metallopeptidase activity"/>
    <property type="evidence" value="ECO:0007669"/>
    <property type="project" value="UniProtKB-KW"/>
</dbReference>
<proteinExistence type="predicted"/>
<feature type="compositionally biased region" description="Polar residues" evidence="1">
    <location>
        <begin position="70"/>
        <end position="83"/>
    </location>
</feature>
<dbReference type="PANTHER" id="PTHR36435:SF1">
    <property type="entry name" value="CAAX AMINO TERMINAL PROTEASE FAMILY PROTEIN"/>
    <property type="match status" value="1"/>
</dbReference>
<feature type="domain" description="CAAX prenyl protease 2/Lysostaphin resistance protein A-like" evidence="3">
    <location>
        <begin position="193"/>
        <end position="301"/>
    </location>
</feature>
<keyword evidence="2" id="KW-0472">Membrane</keyword>
<evidence type="ECO:0000256" key="1">
    <source>
        <dbReference type="SAM" id="MobiDB-lite"/>
    </source>
</evidence>
<keyword evidence="5" id="KW-1185">Reference proteome</keyword>
<feature type="transmembrane region" description="Helical" evidence="2">
    <location>
        <begin position="30"/>
        <end position="49"/>
    </location>
</feature>
<keyword evidence="4" id="KW-0378">Hydrolase</keyword>
<organism evidence="4 5">
    <name type="scientific">Gordonibacter faecis</name>
    <dbReference type="NCBI Taxonomy" id="3047475"/>
    <lineage>
        <taxon>Bacteria</taxon>
        <taxon>Bacillati</taxon>
        <taxon>Actinomycetota</taxon>
        <taxon>Coriobacteriia</taxon>
        <taxon>Eggerthellales</taxon>
        <taxon>Eggerthellaceae</taxon>
        <taxon>Gordonibacter</taxon>
    </lineage>
</organism>
<name>A0ABT7DKA4_9ACTN</name>
<keyword evidence="2" id="KW-0812">Transmembrane</keyword>
<protein>
    <submittedName>
        <fullName evidence="4">CPBP family intramembrane metalloprotease</fullName>
        <ecNumber evidence="4">3.4.-.-</ecNumber>
    </submittedName>
</protein>
<reference evidence="4 5" key="1">
    <citation type="submission" date="2023-05" db="EMBL/GenBank/DDBJ databases">
        <title>Gordonibacter KGMB12511T sp. nov., isolated from faeces of healthy Korean.</title>
        <authorList>
            <person name="Kim H.S."/>
            <person name="Kim J.-S."/>
            <person name="Suh M.K."/>
            <person name="Eom M.K."/>
            <person name="Do H.E."/>
            <person name="Lee J.-S."/>
        </authorList>
    </citation>
    <scope>NUCLEOTIDE SEQUENCE [LARGE SCALE GENOMIC DNA]</scope>
    <source>
        <strain evidence="4 5">KGMB12511</strain>
    </source>
</reference>
<evidence type="ECO:0000313" key="5">
    <source>
        <dbReference type="Proteomes" id="UP001232750"/>
    </source>
</evidence>